<evidence type="ECO:0000313" key="3">
    <source>
        <dbReference type="Proteomes" id="UP000799770"/>
    </source>
</evidence>
<evidence type="ECO:0000313" key="2">
    <source>
        <dbReference type="EMBL" id="KAF2116432.1"/>
    </source>
</evidence>
<protein>
    <submittedName>
        <fullName evidence="2">Uncharacterized protein</fullName>
    </submittedName>
</protein>
<reference evidence="2" key="1">
    <citation type="journal article" date="2020" name="Stud. Mycol.">
        <title>101 Dothideomycetes genomes: a test case for predicting lifestyles and emergence of pathogens.</title>
        <authorList>
            <person name="Haridas S."/>
            <person name="Albert R."/>
            <person name="Binder M."/>
            <person name="Bloem J."/>
            <person name="Labutti K."/>
            <person name="Salamov A."/>
            <person name="Andreopoulos B."/>
            <person name="Baker S."/>
            <person name="Barry K."/>
            <person name="Bills G."/>
            <person name="Bluhm B."/>
            <person name="Cannon C."/>
            <person name="Castanera R."/>
            <person name="Culley D."/>
            <person name="Daum C."/>
            <person name="Ezra D."/>
            <person name="Gonzalez J."/>
            <person name="Henrissat B."/>
            <person name="Kuo A."/>
            <person name="Liang C."/>
            <person name="Lipzen A."/>
            <person name="Lutzoni F."/>
            <person name="Magnuson J."/>
            <person name="Mondo S."/>
            <person name="Nolan M."/>
            <person name="Ohm R."/>
            <person name="Pangilinan J."/>
            <person name="Park H.-J."/>
            <person name="Ramirez L."/>
            <person name="Alfaro M."/>
            <person name="Sun H."/>
            <person name="Tritt A."/>
            <person name="Yoshinaga Y."/>
            <person name="Zwiers L.-H."/>
            <person name="Turgeon B."/>
            <person name="Goodwin S."/>
            <person name="Spatafora J."/>
            <person name="Crous P."/>
            <person name="Grigoriev I."/>
        </authorList>
    </citation>
    <scope>NUCLEOTIDE SEQUENCE</scope>
    <source>
        <strain evidence="2">CBS 627.86</strain>
    </source>
</reference>
<name>A0A6A5ZAF0_9PLEO</name>
<organism evidence="2 3">
    <name type="scientific">Lophiotrema nucula</name>
    <dbReference type="NCBI Taxonomy" id="690887"/>
    <lineage>
        <taxon>Eukaryota</taxon>
        <taxon>Fungi</taxon>
        <taxon>Dikarya</taxon>
        <taxon>Ascomycota</taxon>
        <taxon>Pezizomycotina</taxon>
        <taxon>Dothideomycetes</taxon>
        <taxon>Pleosporomycetidae</taxon>
        <taxon>Pleosporales</taxon>
        <taxon>Lophiotremataceae</taxon>
        <taxon>Lophiotrema</taxon>
    </lineage>
</organism>
<sequence length="83" mass="9461">MVMKGYHSSSSVSHLVTKHPTSAQKPLPELSNRDRDEHANNTKIPNRFTFTSHQRFSFLYPHTTKVMQQPRVAQPARAAKGFV</sequence>
<accession>A0A6A5ZAF0</accession>
<dbReference type="Proteomes" id="UP000799770">
    <property type="component" value="Unassembled WGS sequence"/>
</dbReference>
<feature type="compositionally biased region" description="Polar residues" evidence="1">
    <location>
        <begin position="7"/>
        <end position="24"/>
    </location>
</feature>
<gene>
    <name evidence="2" type="ORF">BDV96DRAFT_52385</name>
</gene>
<feature type="region of interest" description="Disordered" evidence="1">
    <location>
        <begin position="1"/>
        <end position="47"/>
    </location>
</feature>
<feature type="compositionally biased region" description="Basic and acidic residues" evidence="1">
    <location>
        <begin position="31"/>
        <end position="40"/>
    </location>
</feature>
<dbReference type="AlphaFoldDB" id="A0A6A5ZAF0"/>
<keyword evidence="3" id="KW-1185">Reference proteome</keyword>
<dbReference type="EMBL" id="ML977321">
    <property type="protein sequence ID" value="KAF2116432.1"/>
    <property type="molecule type" value="Genomic_DNA"/>
</dbReference>
<proteinExistence type="predicted"/>
<evidence type="ECO:0000256" key="1">
    <source>
        <dbReference type="SAM" id="MobiDB-lite"/>
    </source>
</evidence>